<keyword evidence="1" id="KW-0472">Membrane</keyword>
<feature type="transmembrane region" description="Helical" evidence="1">
    <location>
        <begin position="92"/>
        <end position="115"/>
    </location>
</feature>
<feature type="non-terminal residue" evidence="3">
    <location>
        <position position="1"/>
    </location>
</feature>
<dbReference type="AlphaFoldDB" id="A0A7J6KQZ8"/>
<dbReference type="GO" id="GO:0042392">
    <property type="term" value="F:sphingosine-1-phosphate phosphatase activity"/>
    <property type="evidence" value="ECO:0007669"/>
    <property type="project" value="TreeGrafter"/>
</dbReference>
<evidence type="ECO:0000259" key="2">
    <source>
        <dbReference type="Pfam" id="PF01569"/>
    </source>
</evidence>
<dbReference type="PANTHER" id="PTHR14969:SF13">
    <property type="entry name" value="AT30094P"/>
    <property type="match status" value="1"/>
</dbReference>
<dbReference type="PANTHER" id="PTHR14969">
    <property type="entry name" value="SPHINGOSINE-1-PHOSPHATE PHOSPHOHYDROLASE"/>
    <property type="match status" value="1"/>
</dbReference>
<dbReference type="Pfam" id="PF01569">
    <property type="entry name" value="PAP2"/>
    <property type="match status" value="1"/>
</dbReference>
<accession>A0A7J6KQZ8</accession>
<feature type="transmembrane region" description="Helical" evidence="1">
    <location>
        <begin position="197"/>
        <end position="216"/>
    </location>
</feature>
<evidence type="ECO:0000256" key="1">
    <source>
        <dbReference type="SAM" id="Phobius"/>
    </source>
</evidence>
<gene>
    <name evidence="3" type="ORF">FOZ61_001846</name>
</gene>
<dbReference type="OrthoDB" id="439091at2759"/>
<dbReference type="EMBL" id="JABAHT010001485">
    <property type="protein sequence ID" value="KAF4649009.1"/>
    <property type="molecule type" value="Genomic_DNA"/>
</dbReference>
<evidence type="ECO:0000313" key="4">
    <source>
        <dbReference type="Proteomes" id="UP000570595"/>
    </source>
</evidence>
<feature type="transmembrane region" description="Helical" evidence="1">
    <location>
        <begin position="121"/>
        <end position="140"/>
    </location>
</feature>
<evidence type="ECO:0000313" key="3">
    <source>
        <dbReference type="EMBL" id="KAF4649009.1"/>
    </source>
</evidence>
<organism evidence="3 4">
    <name type="scientific">Perkinsus olseni</name>
    <name type="common">Perkinsus atlanticus</name>
    <dbReference type="NCBI Taxonomy" id="32597"/>
    <lineage>
        <taxon>Eukaryota</taxon>
        <taxon>Sar</taxon>
        <taxon>Alveolata</taxon>
        <taxon>Perkinsozoa</taxon>
        <taxon>Perkinsea</taxon>
        <taxon>Perkinsida</taxon>
        <taxon>Perkinsidae</taxon>
        <taxon>Perkinsus</taxon>
    </lineage>
</organism>
<protein>
    <recommendedName>
        <fullName evidence="2">Phosphatidic acid phosphatase type 2/haloperoxidase domain-containing protein</fullName>
    </recommendedName>
</protein>
<dbReference type="InterPro" id="IPR000326">
    <property type="entry name" value="PAP2/HPO"/>
</dbReference>
<dbReference type="SUPFAM" id="SSF48317">
    <property type="entry name" value="Acid phosphatase/Vanadium-dependent haloperoxidase"/>
    <property type="match status" value="1"/>
</dbReference>
<keyword evidence="1" id="KW-0812">Transmembrane</keyword>
<dbReference type="InterPro" id="IPR036938">
    <property type="entry name" value="PAP2/HPO_sf"/>
</dbReference>
<keyword evidence="1" id="KW-1133">Transmembrane helix</keyword>
<proteinExistence type="predicted"/>
<dbReference type="Gene3D" id="1.20.144.10">
    <property type="entry name" value="Phosphatidic acid phosphatase type 2/haloperoxidase"/>
    <property type="match status" value="1"/>
</dbReference>
<comment type="caution">
    <text evidence="3">The sequence shown here is derived from an EMBL/GenBank/DDBJ whole genome shotgun (WGS) entry which is preliminary data.</text>
</comment>
<dbReference type="Proteomes" id="UP000570595">
    <property type="component" value="Unassembled WGS sequence"/>
</dbReference>
<feature type="transmembrane region" description="Helical" evidence="1">
    <location>
        <begin position="222"/>
        <end position="243"/>
    </location>
</feature>
<sequence>MYSVDSAVRLELINMAASSSSSSSSSSSRAQQLDSIPNTQEGVKYSPLELDLEAGDRRTQTSLRGKEHPDNLNYRSVFELGQVTIRVPAPPLMAIAESFGFIPWIVPGILVILMLTTRRAVYIYACTVLLITSFLNEGLFKRLLNQPRPPQSACEGPGMPSGHCITSGVLCTWFLLESATLFLTNGGISTTGNPQQLLIRILITLLLFGPVPWARWYNLDHTFQQVLVGSLCGLFLGSLAFAFRVEYLPNMQFVWTTSTELTTATTTTP</sequence>
<name>A0A7J6KQZ8_PEROL</name>
<feature type="domain" description="Phosphatidic acid phosphatase type 2/haloperoxidase" evidence="2">
    <location>
        <begin position="123"/>
        <end position="244"/>
    </location>
</feature>
<reference evidence="3 4" key="1">
    <citation type="submission" date="2020-04" db="EMBL/GenBank/DDBJ databases">
        <title>Perkinsus olseni comparative genomics.</title>
        <authorList>
            <person name="Bogema D.R."/>
        </authorList>
    </citation>
    <scope>NUCLEOTIDE SEQUENCE [LARGE SCALE GENOMIC DNA]</scope>
    <source>
        <strain evidence="3">ATCC PRA-179</strain>
    </source>
</reference>